<keyword evidence="2" id="KW-1185">Reference proteome</keyword>
<sequence>MRLVRKEIFGVRKMKSLRKEKADIEKKKKKKRALRIRILVEMLFLDDHKIPDPELFFSAEELLGQNVGAEEEIDNGDGSLNFTFTRISQF</sequence>
<protein>
    <submittedName>
        <fullName evidence="1">Uncharacterized protein</fullName>
    </submittedName>
</protein>
<dbReference type="Gramene" id="PRQ21266">
    <property type="protein sequence ID" value="PRQ21266"/>
    <property type="gene ID" value="RchiOBHm_Chr7g0237291"/>
</dbReference>
<dbReference type="EMBL" id="PDCK01000045">
    <property type="protein sequence ID" value="PRQ21266.1"/>
    <property type="molecule type" value="Genomic_DNA"/>
</dbReference>
<dbReference type="AlphaFoldDB" id="A0A2P6PH54"/>
<gene>
    <name evidence="1" type="ORF">RchiOBHm_Chr7g0237291</name>
</gene>
<reference evidence="1 2" key="1">
    <citation type="journal article" date="2018" name="Nat. Genet.">
        <title>The Rosa genome provides new insights in the design of modern roses.</title>
        <authorList>
            <person name="Bendahmane M."/>
        </authorList>
    </citation>
    <scope>NUCLEOTIDE SEQUENCE [LARGE SCALE GENOMIC DNA]</scope>
    <source>
        <strain evidence="2">cv. Old Blush</strain>
    </source>
</reference>
<evidence type="ECO:0000313" key="2">
    <source>
        <dbReference type="Proteomes" id="UP000238479"/>
    </source>
</evidence>
<evidence type="ECO:0000313" key="1">
    <source>
        <dbReference type="EMBL" id="PRQ21266.1"/>
    </source>
</evidence>
<name>A0A2P6PH54_ROSCH</name>
<proteinExistence type="predicted"/>
<comment type="caution">
    <text evidence="1">The sequence shown here is derived from an EMBL/GenBank/DDBJ whole genome shotgun (WGS) entry which is preliminary data.</text>
</comment>
<accession>A0A2P6PH54</accession>
<organism evidence="1 2">
    <name type="scientific">Rosa chinensis</name>
    <name type="common">China rose</name>
    <dbReference type="NCBI Taxonomy" id="74649"/>
    <lineage>
        <taxon>Eukaryota</taxon>
        <taxon>Viridiplantae</taxon>
        <taxon>Streptophyta</taxon>
        <taxon>Embryophyta</taxon>
        <taxon>Tracheophyta</taxon>
        <taxon>Spermatophyta</taxon>
        <taxon>Magnoliopsida</taxon>
        <taxon>eudicotyledons</taxon>
        <taxon>Gunneridae</taxon>
        <taxon>Pentapetalae</taxon>
        <taxon>rosids</taxon>
        <taxon>fabids</taxon>
        <taxon>Rosales</taxon>
        <taxon>Rosaceae</taxon>
        <taxon>Rosoideae</taxon>
        <taxon>Rosoideae incertae sedis</taxon>
        <taxon>Rosa</taxon>
    </lineage>
</organism>
<dbReference type="Proteomes" id="UP000238479">
    <property type="component" value="Chromosome 7"/>
</dbReference>